<reference evidence="1 2" key="2">
    <citation type="submission" date="2018-10" db="EMBL/GenBank/DDBJ databases">
        <authorList>
            <consortium name="Pathogen Informatics"/>
        </authorList>
    </citation>
    <scope>NUCLEOTIDE SEQUENCE [LARGE SCALE GENOMIC DNA]</scope>
</reference>
<proteinExistence type="predicted"/>
<protein>
    <submittedName>
        <fullName evidence="3">Glutaredoxin domain-containing protein</fullName>
    </submittedName>
</protein>
<organism evidence="3">
    <name type="scientific">Enterobius vermicularis</name>
    <name type="common">Human pinworm</name>
    <dbReference type="NCBI Taxonomy" id="51028"/>
    <lineage>
        <taxon>Eukaryota</taxon>
        <taxon>Metazoa</taxon>
        <taxon>Ecdysozoa</taxon>
        <taxon>Nematoda</taxon>
        <taxon>Chromadorea</taxon>
        <taxon>Rhabditida</taxon>
        <taxon>Spirurina</taxon>
        <taxon>Oxyuridomorpha</taxon>
        <taxon>Oxyuroidea</taxon>
        <taxon>Oxyuridae</taxon>
        <taxon>Enterobius</taxon>
    </lineage>
</organism>
<dbReference type="SUPFAM" id="SSF52833">
    <property type="entry name" value="Thioredoxin-like"/>
    <property type="match status" value="1"/>
</dbReference>
<evidence type="ECO:0000313" key="1">
    <source>
        <dbReference type="EMBL" id="VDD93434.1"/>
    </source>
</evidence>
<dbReference type="Proteomes" id="UP000274131">
    <property type="component" value="Unassembled WGS sequence"/>
</dbReference>
<sequence>MKLLGEQFRLVEKDNAAHDLSLFINLAYLQKDYISEEEGKIVVYMTSCGVVHSTWERCHAAVVLLQNLNIKVELRDLNLDTNLVDELIDRLQLGELLPFQEDRNFVYDNLPLIYVNGFYFGVKILYSFFSFGRRNCETCDGIGYTLCPDCRGSKRSKHTFHDLILRCANCDENGIVLCKQCLQHPR</sequence>
<dbReference type="SUPFAM" id="SSF57938">
    <property type="entry name" value="DnaJ/Hsp40 cysteine-rich domain"/>
    <property type="match status" value="1"/>
</dbReference>
<dbReference type="AlphaFoldDB" id="A0A0N4VDL2"/>
<dbReference type="InterPro" id="IPR036249">
    <property type="entry name" value="Thioredoxin-like_sf"/>
</dbReference>
<name>A0A0N4VDL2_ENTVE</name>
<dbReference type="Pfam" id="PF23733">
    <property type="entry name" value="GRXCR1-2_C"/>
    <property type="match status" value="1"/>
</dbReference>
<dbReference type="PANTHER" id="PTHR45669">
    <property type="entry name" value="GLUTAREDOXIN DOMAIN-CONTAINING CYSTEINE-RICH PROTEIN CG12206-RELATED"/>
    <property type="match status" value="1"/>
</dbReference>
<accession>A0A0N4VDL2</accession>
<evidence type="ECO:0000313" key="3">
    <source>
        <dbReference type="WBParaSite" id="EVEC_0000870101-mRNA-1"/>
    </source>
</evidence>
<reference evidence="3" key="1">
    <citation type="submission" date="2017-02" db="UniProtKB">
        <authorList>
            <consortium name="WormBaseParasite"/>
        </authorList>
    </citation>
    <scope>IDENTIFICATION</scope>
</reference>
<dbReference type="WBParaSite" id="EVEC_0000870101-mRNA-1">
    <property type="protein sequence ID" value="EVEC_0000870101-mRNA-1"/>
    <property type="gene ID" value="EVEC_0000870101"/>
</dbReference>
<keyword evidence="2" id="KW-1185">Reference proteome</keyword>
<dbReference type="EMBL" id="UXUI01009306">
    <property type="protein sequence ID" value="VDD93434.1"/>
    <property type="molecule type" value="Genomic_DNA"/>
</dbReference>
<evidence type="ECO:0000313" key="2">
    <source>
        <dbReference type="Proteomes" id="UP000274131"/>
    </source>
</evidence>
<dbReference type="InterPro" id="IPR036410">
    <property type="entry name" value="HSP_DnaJ_Cys-rich_dom_sf"/>
</dbReference>
<dbReference type="PANTHER" id="PTHR45669:SF22">
    <property type="entry name" value="GLUTAREDOXIN DOMAIN-CONTAINING CYSTEINE-RICH PROTEIN CG12206-RELATED"/>
    <property type="match status" value="1"/>
</dbReference>
<dbReference type="STRING" id="51028.A0A0N4VDL2"/>
<gene>
    <name evidence="1" type="ORF">EVEC_LOCUS8185</name>
</gene>
<dbReference type="OrthoDB" id="423313at2759"/>